<keyword evidence="9" id="KW-0547">Nucleotide-binding</keyword>
<proteinExistence type="predicted"/>
<dbReference type="AlphaFoldDB" id="A0ABD5QF61"/>
<keyword evidence="3" id="KW-0808">Transferase</keyword>
<dbReference type="Gene3D" id="1.10.287.130">
    <property type="match status" value="1"/>
</dbReference>
<dbReference type="RefSeq" id="WP_224827066.1">
    <property type="nucleotide sequence ID" value="NZ_JAIVEF010000001.1"/>
</dbReference>
<name>A0ABD5QF61_9EURY</name>
<dbReference type="CDD" id="cd00156">
    <property type="entry name" value="REC"/>
    <property type="match status" value="1"/>
</dbReference>
<dbReference type="InterPro" id="IPR035965">
    <property type="entry name" value="PAS-like_dom_sf"/>
</dbReference>
<evidence type="ECO:0000256" key="3">
    <source>
        <dbReference type="ARBA" id="ARBA00022679"/>
    </source>
</evidence>
<reference evidence="9 10" key="1">
    <citation type="journal article" date="2019" name="Int. J. Syst. Evol. Microbiol.">
        <title>The Global Catalogue of Microorganisms (GCM) 10K type strain sequencing project: providing services to taxonomists for standard genome sequencing and annotation.</title>
        <authorList>
            <consortium name="The Broad Institute Genomics Platform"/>
            <consortium name="The Broad Institute Genome Sequencing Center for Infectious Disease"/>
            <person name="Wu L."/>
            <person name="Ma J."/>
        </authorList>
    </citation>
    <scope>NUCLEOTIDE SEQUENCE [LARGE SCALE GENOMIC DNA]</scope>
    <source>
        <strain evidence="9 10">CGMCC 1.15824</strain>
    </source>
</reference>
<comment type="caution">
    <text evidence="9">The sequence shown here is derived from an EMBL/GenBank/DDBJ whole genome shotgun (WGS) entry which is preliminary data.</text>
</comment>
<dbReference type="SMART" id="SM00388">
    <property type="entry name" value="HisKA"/>
    <property type="match status" value="1"/>
</dbReference>
<evidence type="ECO:0000256" key="4">
    <source>
        <dbReference type="ARBA" id="ARBA00022777"/>
    </source>
</evidence>
<dbReference type="SUPFAM" id="SSF55874">
    <property type="entry name" value="ATPase domain of HSP90 chaperone/DNA topoisomerase II/histidine kinase"/>
    <property type="match status" value="1"/>
</dbReference>
<dbReference type="PANTHER" id="PTHR43711:SF1">
    <property type="entry name" value="HISTIDINE KINASE 1"/>
    <property type="match status" value="1"/>
</dbReference>
<feature type="coiled-coil region" evidence="6">
    <location>
        <begin position="240"/>
        <end position="267"/>
    </location>
</feature>
<dbReference type="InterPro" id="IPR013656">
    <property type="entry name" value="PAS_4"/>
</dbReference>
<dbReference type="Gene3D" id="2.60.120.200">
    <property type="match status" value="1"/>
</dbReference>
<evidence type="ECO:0000313" key="10">
    <source>
        <dbReference type="Proteomes" id="UP001595925"/>
    </source>
</evidence>
<dbReference type="SUPFAM" id="SSF52172">
    <property type="entry name" value="CheY-like"/>
    <property type="match status" value="1"/>
</dbReference>
<dbReference type="InterPro" id="IPR050736">
    <property type="entry name" value="Sensor_HK_Regulatory"/>
</dbReference>
<dbReference type="CDD" id="cd00082">
    <property type="entry name" value="HisKA"/>
    <property type="match status" value="1"/>
</dbReference>
<evidence type="ECO:0000256" key="6">
    <source>
        <dbReference type="SAM" id="Coils"/>
    </source>
</evidence>
<sequence>MSRPLPAPTVVVGVGDSVRSPELRDALLEGRATEIRSLEPAAAVDAARDPEVGCLLADRLPETTGTDLCREVRARDAAFPVVFYADDSEGVPRKLLNAGADGYYTPADPLETVRHAVDDCLETYGRRLEARVERAALTALLEGPEPNVYVKDGKGRYLHATPTPRIVDPEDAIGRTDLDLYGETNPEMARRTTADDRRVVETGASIRGQDERYDHDSTAHTVRTTKIPWSDGGREGLVGVSVDVTDLKRSERELEELRERFETFARNVRHDLRNPLQVAAGHLELAEETGDEDHLDRVRAALSRIDEMIEDLETVANGSTGGSDGGAGSLADVVEDVWSVYPGEATLENRLPAATNTPVDEETIRPALENLFTNAVEHGSTSHRSQIRDDAVEHGPTSNRSQARDDAVANSGEDVTVRIGALDDGFYVEDTGRGIPESERETVLEPGYTTDPEGTGVGLGLVSDICDAQGWKMAVGESAEGGARFSFRNCPLVSAPTADERTDVGRGDRLDLESDVEIGDLEAGGTVAFDPGANRWTVAADGDDVRDDLNDLQFVYATADGDVTVRARLVALEGVDPCSKAGVMIRSGRDGASTYGYVGDTPEFGTELLWRTRPGEAGVSHQLEGIGAEWLRADLLGERLTCFVSPGGDRWTPVDQRPIERTGPVHAGIVVCSAVPGRRCEAVFEDATVASLDRASGD</sequence>
<feature type="region of interest" description="Disordered" evidence="7">
    <location>
        <begin position="378"/>
        <end position="412"/>
    </location>
</feature>
<dbReference type="GO" id="GO:0004673">
    <property type="term" value="F:protein histidine kinase activity"/>
    <property type="evidence" value="ECO:0007669"/>
    <property type="project" value="UniProtKB-EC"/>
</dbReference>
<dbReference type="PROSITE" id="PS50109">
    <property type="entry name" value="HIS_KIN"/>
    <property type="match status" value="1"/>
</dbReference>
<dbReference type="Pfam" id="PF02518">
    <property type="entry name" value="HATPase_c"/>
    <property type="match status" value="1"/>
</dbReference>
<dbReference type="Gene3D" id="3.30.565.10">
    <property type="entry name" value="Histidine kinase-like ATPase, C-terminal domain"/>
    <property type="match status" value="1"/>
</dbReference>
<dbReference type="InterPro" id="IPR036097">
    <property type="entry name" value="HisK_dim/P_sf"/>
</dbReference>
<organism evidence="9 10">
    <name type="scientific">Saliphagus infecundisoli</name>
    <dbReference type="NCBI Taxonomy" id="1849069"/>
    <lineage>
        <taxon>Archaea</taxon>
        <taxon>Methanobacteriati</taxon>
        <taxon>Methanobacteriota</taxon>
        <taxon>Stenosarchaea group</taxon>
        <taxon>Halobacteria</taxon>
        <taxon>Halobacteriales</taxon>
        <taxon>Natrialbaceae</taxon>
        <taxon>Saliphagus</taxon>
    </lineage>
</organism>
<evidence type="ECO:0000259" key="8">
    <source>
        <dbReference type="PROSITE" id="PS50109"/>
    </source>
</evidence>
<evidence type="ECO:0000256" key="5">
    <source>
        <dbReference type="ARBA" id="ARBA00023012"/>
    </source>
</evidence>
<dbReference type="InterPro" id="IPR036890">
    <property type="entry name" value="HATPase_C_sf"/>
</dbReference>
<feature type="domain" description="Histidine kinase" evidence="8">
    <location>
        <begin position="267"/>
        <end position="488"/>
    </location>
</feature>
<dbReference type="EMBL" id="JBHSJG010000036">
    <property type="protein sequence ID" value="MFC4988200.1"/>
    <property type="molecule type" value="Genomic_DNA"/>
</dbReference>
<dbReference type="InterPro" id="IPR011006">
    <property type="entry name" value="CheY-like_superfamily"/>
</dbReference>
<dbReference type="Pfam" id="PF00512">
    <property type="entry name" value="HisKA"/>
    <property type="match status" value="1"/>
</dbReference>
<dbReference type="EC" id="2.7.13.3" evidence="2"/>
<dbReference type="GO" id="GO:0005524">
    <property type="term" value="F:ATP binding"/>
    <property type="evidence" value="ECO:0007669"/>
    <property type="project" value="UniProtKB-KW"/>
</dbReference>
<dbReference type="SUPFAM" id="SSF55785">
    <property type="entry name" value="PYP-like sensor domain (PAS domain)"/>
    <property type="match status" value="1"/>
</dbReference>
<dbReference type="InterPro" id="IPR003594">
    <property type="entry name" value="HATPase_dom"/>
</dbReference>
<accession>A0ABD5QF61</accession>
<keyword evidence="9" id="KW-0067">ATP-binding</keyword>
<dbReference type="Proteomes" id="UP001595925">
    <property type="component" value="Unassembled WGS sequence"/>
</dbReference>
<dbReference type="SUPFAM" id="SSF47384">
    <property type="entry name" value="Homodimeric domain of signal transducing histidine kinase"/>
    <property type="match status" value="1"/>
</dbReference>
<dbReference type="InterPro" id="IPR005467">
    <property type="entry name" value="His_kinase_dom"/>
</dbReference>
<dbReference type="PANTHER" id="PTHR43711">
    <property type="entry name" value="TWO-COMPONENT HISTIDINE KINASE"/>
    <property type="match status" value="1"/>
</dbReference>
<evidence type="ECO:0000313" key="9">
    <source>
        <dbReference type="EMBL" id="MFC4988200.1"/>
    </source>
</evidence>
<keyword evidence="4" id="KW-0418">Kinase</keyword>
<evidence type="ECO:0000256" key="7">
    <source>
        <dbReference type="SAM" id="MobiDB-lite"/>
    </source>
</evidence>
<dbReference type="Pfam" id="PF08448">
    <property type="entry name" value="PAS_4"/>
    <property type="match status" value="1"/>
</dbReference>
<comment type="catalytic activity">
    <reaction evidence="1">
        <text>ATP + protein L-histidine = ADP + protein N-phospho-L-histidine.</text>
        <dbReference type="EC" id="2.7.13.3"/>
    </reaction>
</comment>
<dbReference type="Gene3D" id="3.40.50.2300">
    <property type="match status" value="1"/>
</dbReference>
<gene>
    <name evidence="9" type="ORF">ACFPFO_10615</name>
</gene>
<dbReference type="GO" id="GO:0000160">
    <property type="term" value="P:phosphorelay signal transduction system"/>
    <property type="evidence" value="ECO:0007669"/>
    <property type="project" value="UniProtKB-KW"/>
</dbReference>
<evidence type="ECO:0000256" key="1">
    <source>
        <dbReference type="ARBA" id="ARBA00000085"/>
    </source>
</evidence>
<dbReference type="InterPro" id="IPR003661">
    <property type="entry name" value="HisK_dim/P_dom"/>
</dbReference>
<keyword evidence="10" id="KW-1185">Reference proteome</keyword>
<evidence type="ECO:0000256" key="2">
    <source>
        <dbReference type="ARBA" id="ARBA00012438"/>
    </source>
</evidence>
<protein>
    <recommendedName>
        <fullName evidence="2">histidine kinase</fullName>
        <ecNumber evidence="2">2.7.13.3</ecNumber>
    </recommendedName>
</protein>
<keyword evidence="5" id="KW-0902">Two-component regulatory system</keyword>
<dbReference type="SMART" id="SM00387">
    <property type="entry name" value="HATPase_c"/>
    <property type="match status" value="1"/>
</dbReference>
<keyword evidence="6" id="KW-0175">Coiled coil</keyword>
<dbReference type="Gene3D" id="3.30.450.20">
    <property type="entry name" value="PAS domain"/>
    <property type="match status" value="1"/>
</dbReference>